<dbReference type="InterPro" id="IPR035906">
    <property type="entry name" value="MetI-like_sf"/>
</dbReference>
<protein>
    <submittedName>
        <fullName evidence="9">Putative multiple-sugar transport system permease YteP</fullName>
    </submittedName>
</protein>
<evidence type="ECO:0000256" key="1">
    <source>
        <dbReference type="ARBA" id="ARBA00004651"/>
    </source>
</evidence>
<evidence type="ECO:0000256" key="3">
    <source>
        <dbReference type="ARBA" id="ARBA00022475"/>
    </source>
</evidence>
<dbReference type="SUPFAM" id="SSF161098">
    <property type="entry name" value="MetI-like"/>
    <property type="match status" value="1"/>
</dbReference>
<dbReference type="EMBL" id="CACRUU010000066">
    <property type="protein sequence ID" value="VYU09832.1"/>
    <property type="molecule type" value="Genomic_DNA"/>
</dbReference>
<dbReference type="PANTHER" id="PTHR43227:SF11">
    <property type="entry name" value="BLL4140 PROTEIN"/>
    <property type="match status" value="1"/>
</dbReference>
<comment type="similarity">
    <text evidence="7">Belongs to the binding-protein-dependent transport system permease family.</text>
</comment>
<evidence type="ECO:0000256" key="7">
    <source>
        <dbReference type="RuleBase" id="RU363032"/>
    </source>
</evidence>
<organism evidence="9">
    <name type="scientific">Mediterraneibacter gnavus</name>
    <name type="common">Ruminococcus gnavus</name>
    <dbReference type="NCBI Taxonomy" id="33038"/>
    <lineage>
        <taxon>Bacteria</taxon>
        <taxon>Bacillati</taxon>
        <taxon>Bacillota</taxon>
        <taxon>Clostridia</taxon>
        <taxon>Lachnospirales</taxon>
        <taxon>Lachnospiraceae</taxon>
        <taxon>Mediterraneibacter</taxon>
    </lineage>
</organism>
<sequence length="312" mass="34945">MGVEDKLFTKRKGGLSVYIKRFVKHYYIMLIPALLWLFFFSIVPMFGIVMAFQDYNPGKGILHSEFVGLENFVYMFQMNDVKQVLCNTVVIAVGKIIGNIIIPLLFALLLNELCIKRIKRPIQTIVYLPYFLSWVILAKIVLNIFGCTGPINQLIEAFGGNPINFFGEPSLFQSLVIGTDIWKGFGYNTVVYLAAILGVDQSLYEAAAVDGAGRFKRIWHVTLPGIRTTVALLAILSLGNVLNAGFDQIYNLYNPLVYSTGDIIDTWVYRAGLENLQYSLATAVGLFKSVISVILIVIGYKLADKFTGYKLF</sequence>
<dbReference type="PROSITE" id="PS50928">
    <property type="entry name" value="ABC_TM1"/>
    <property type="match status" value="1"/>
</dbReference>
<feature type="transmembrane region" description="Helical" evidence="7">
    <location>
        <begin position="89"/>
        <end position="113"/>
    </location>
</feature>
<keyword evidence="9" id="KW-0762">Sugar transport</keyword>
<dbReference type="InterPro" id="IPR000515">
    <property type="entry name" value="MetI-like"/>
</dbReference>
<evidence type="ECO:0000256" key="5">
    <source>
        <dbReference type="ARBA" id="ARBA00022989"/>
    </source>
</evidence>
<evidence type="ECO:0000313" key="9">
    <source>
        <dbReference type="EMBL" id="VYU09832.1"/>
    </source>
</evidence>
<dbReference type="PANTHER" id="PTHR43227">
    <property type="entry name" value="BLL4140 PROTEIN"/>
    <property type="match status" value="1"/>
</dbReference>
<feature type="transmembrane region" description="Helical" evidence="7">
    <location>
        <begin position="26"/>
        <end position="52"/>
    </location>
</feature>
<evidence type="ECO:0000259" key="8">
    <source>
        <dbReference type="PROSITE" id="PS50928"/>
    </source>
</evidence>
<evidence type="ECO:0000256" key="2">
    <source>
        <dbReference type="ARBA" id="ARBA00022448"/>
    </source>
</evidence>
<feature type="transmembrane region" description="Helical" evidence="7">
    <location>
        <begin position="225"/>
        <end position="246"/>
    </location>
</feature>
<keyword evidence="3" id="KW-1003">Cell membrane</keyword>
<feature type="transmembrane region" description="Helical" evidence="7">
    <location>
        <begin position="125"/>
        <end position="145"/>
    </location>
</feature>
<reference evidence="9" key="1">
    <citation type="submission" date="2019-11" db="EMBL/GenBank/DDBJ databases">
        <authorList>
            <person name="Feng L."/>
        </authorList>
    </citation>
    <scope>NUCLEOTIDE SEQUENCE</scope>
    <source>
        <strain evidence="9">RgnavusLFYP36</strain>
    </source>
</reference>
<feature type="transmembrane region" description="Helical" evidence="7">
    <location>
        <begin position="185"/>
        <end position="204"/>
    </location>
</feature>
<name>A0A6N3C1E4_MEDGN</name>
<gene>
    <name evidence="9" type="primary">yteP_2</name>
    <name evidence="9" type="ORF">RGLFYP36_00582</name>
</gene>
<accession>A0A6N3C1E4</accession>
<proteinExistence type="inferred from homology"/>
<dbReference type="AlphaFoldDB" id="A0A6N3C1E4"/>
<keyword evidence="4 7" id="KW-0812">Transmembrane</keyword>
<evidence type="ECO:0000256" key="4">
    <source>
        <dbReference type="ARBA" id="ARBA00022692"/>
    </source>
</evidence>
<evidence type="ECO:0000256" key="6">
    <source>
        <dbReference type="ARBA" id="ARBA00023136"/>
    </source>
</evidence>
<feature type="transmembrane region" description="Helical" evidence="7">
    <location>
        <begin position="278"/>
        <end position="300"/>
    </location>
</feature>
<dbReference type="InterPro" id="IPR050809">
    <property type="entry name" value="UgpAE/MalFG_permease"/>
</dbReference>
<dbReference type="GO" id="GO:0005886">
    <property type="term" value="C:plasma membrane"/>
    <property type="evidence" value="ECO:0007669"/>
    <property type="project" value="UniProtKB-SubCell"/>
</dbReference>
<dbReference type="Pfam" id="PF00528">
    <property type="entry name" value="BPD_transp_1"/>
    <property type="match status" value="1"/>
</dbReference>
<keyword evidence="2 7" id="KW-0813">Transport</keyword>
<keyword evidence="6 7" id="KW-0472">Membrane</keyword>
<dbReference type="CDD" id="cd06261">
    <property type="entry name" value="TM_PBP2"/>
    <property type="match status" value="1"/>
</dbReference>
<dbReference type="Gene3D" id="1.10.3720.10">
    <property type="entry name" value="MetI-like"/>
    <property type="match status" value="1"/>
</dbReference>
<comment type="subcellular location">
    <subcellularLocation>
        <location evidence="1 7">Cell membrane</location>
        <topology evidence="1 7">Multi-pass membrane protein</topology>
    </subcellularLocation>
</comment>
<dbReference type="GO" id="GO:0055085">
    <property type="term" value="P:transmembrane transport"/>
    <property type="evidence" value="ECO:0007669"/>
    <property type="project" value="InterPro"/>
</dbReference>
<keyword evidence="5 7" id="KW-1133">Transmembrane helix</keyword>
<feature type="domain" description="ABC transmembrane type-1" evidence="8">
    <location>
        <begin position="85"/>
        <end position="299"/>
    </location>
</feature>